<evidence type="ECO:0000256" key="2">
    <source>
        <dbReference type="ARBA" id="ARBA00022980"/>
    </source>
</evidence>
<reference evidence="7 8" key="1">
    <citation type="journal article" date="2024" name="IMA Fungus">
        <title>IMA Genome - F19 : A genome assembly and annotation guide to empower mycologists, including annotated draft genome sequences of Ceratocystis pirilliformis, Diaporthe australafricana, Fusarium ophioides, Paecilomyces lecythidis, and Sporothrix stenoceras.</title>
        <authorList>
            <person name="Aylward J."/>
            <person name="Wilson A.M."/>
            <person name="Visagie C.M."/>
            <person name="Spraker J."/>
            <person name="Barnes I."/>
            <person name="Buitendag C."/>
            <person name="Ceriani C."/>
            <person name="Del Mar Angel L."/>
            <person name="du Plessis D."/>
            <person name="Fuchs T."/>
            <person name="Gasser K."/>
            <person name="Kramer D."/>
            <person name="Li W."/>
            <person name="Munsamy K."/>
            <person name="Piso A."/>
            <person name="Price J.L."/>
            <person name="Sonnekus B."/>
            <person name="Thomas C."/>
            <person name="van der Nest A."/>
            <person name="van Dijk A."/>
            <person name="van Heerden A."/>
            <person name="van Vuuren N."/>
            <person name="Yilmaz N."/>
            <person name="Duong T.A."/>
            <person name="van der Merwe N.A."/>
            <person name="Wingfield M.J."/>
            <person name="Wingfield B.D."/>
        </authorList>
    </citation>
    <scope>NUCLEOTIDE SEQUENCE [LARGE SCALE GENOMIC DNA]</scope>
    <source>
        <strain evidence="7 8">CMW 18300</strain>
    </source>
</reference>
<comment type="similarity">
    <text evidence="1">Belongs to the bacterial ribosomal protein bL27 family.</text>
</comment>
<evidence type="ECO:0000256" key="6">
    <source>
        <dbReference type="SAM" id="MobiDB-lite"/>
    </source>
</evidence>
<evidence type="ECO:0000256" key="5">
    <source>
        <dbReference type="SAM" id="Coils"/>
    </source>
</evidence>
<evidence type="ECO:0000256" key="1">
    <source>
        <dbReference type="ARBA" id="ARBA00010797"/>
    </source>
</evidence>
<dbReference type="PRINTS" id="PR00063">
    <property type="entry name" value="RIBOSOMALL27"/>
</dbReference>
<sequence length="428" mass="47552">MSASTAASNAAPFGQHGAREIPQRPSDMMRLGQLQRPLQAVAVAGCCRPTLTTFALPIRPAVQSIPAQAQSADGVVEGRRYASVKSQGAYRIPNKKTLAKKLGAKKSGDQHVIPGNIIFKQRGTMWHPGENTLKGRDHTIHAAVEGYVKYYRDPQLHPTRQYIGVAFNRDDSLPYPKDAPRRRKLGMVAVKRKAHEKKDAITASGIPRRVVRKAGLYDIEELEQRVWSRDKAHELEQARKARAASSGEKAAAQAAAGAGETEPTPITGTEGAEAIKAGKGKGGKRTRSQQRRLVHPLAFIQKRWLERRRTRTLHLNPRSYSYTETNAAIGRLASRTMYTAPWKLGGRKARLRARRGRTEQRTKQLAADRELVRAEREKERLAEEAKRARMLAKQRAKGQGRAQKEGAKEVVKEGEMVAEKVVEKKVDA</sequence>
<dbReference type="EMBL" id="JAWRVE010000248">
    <property type="protein sequence ID" value="KAL1847228.1"/>
    <property type="molecule type" value="Genomic_DNA"/>
</dbReference>
<evidence type="ECO:0000256" key="3">
    <source>
        <dbReference type="ARBA" id="ARBA00023274"/>
    </source>
</evidence>
<organism evidence="7 8">
    <name type="scientific">Diaporthe australafricana</name>
    <dbReference type="NCBI Taxonomy" id="127596"/>
    <lineage>
        <taxon>Eukaryota</taxon>
        <taxon>Fungi</taxon>
        <taxon>Dikarya</taxon>
        <taxon>Ascomycota</taxon>
        <taxon>Pezizomycotina</taxon>
        <taxon>Sordariomycetes</taxon>
        <taxon>Sordariomycetidae</taxon>
        <taxon>Diaporthales</taxon>
        <taxon>Diaporthaceae</taxon>
        <taxon>Diaporthe</taxon>
    </lineage>
</organism>
<feature type="compositionally biased region" description="Low complexity" evidence="6">
    <location>
        <begin position="243"/>
        <end position="277"/>
    </location>
</feature>
<dbReference type="GO" id="GO:0004449">
    <property type="term" value="F:isocitrate dehydrogenase (NAD+) activity"/>
    <property type="evidence" value="ECO:0007669"/>
    <property type="project" value="UniProtKB-EC"/>
</dbReference>
<dbReference type="InterPro" id="IPR001684">
    <property type="entry name" value="Ribosomal_bL27"/>
</dbReference>
<feature type="compositionally biased region" description="Basic residues" evidence="6">
    <location>
        <begin position="278"/>
        <end position="290"/>
    </location>
</feature>
<keyword evidence="3" id="KW-0687">Ribonucleoprotein</keyword>
<accession>A0ABR3VWX9</accession>
<feature type="coiled-coil region" evidence="5">
    <location>
        <begin position="364"/>
        <end position="394"/>
    </location>
</feature>
<dbReference type="Gene3D" id="2.40.50.100">
    <property type="match status" value="1"/>
</dbReference>
<dbReference type="PANTHER" id="PTHR15893">
    <property type="entry name" value="RIBOSOMAL PROTEIN L27"/>
    <property type="match status" value="1"/>
</dbReference>
<evidence type="ECO:0000313" key="8">
    <source>
        <dbReference type="Proteomes" id="UP001583177"/>
    </source>
</evidence>
<dbReference type="Proteomes" id="UP001583177">
    <property type="component" value="Unassembled WGS sequence"/>
</dbReference>
<proteinExistence type="inferred from homology"/>
<evidence type="ECO:0000313" key="7">
    <source>
        <dbReference type="EMBL" id="KAL1847228.1"/>
    </source>
</evidence>
<gene>
    <name evidence="7" type="primary">MRPL2</name>
    <name evidence="7" type="ORF">Daus18300_014022</name>
</gene>
<feature type="region of interest" description="Disordered" evidence="6">
    <location>
        <begin position="238"/>
        <end position="290"/>
    </location>
</feature>
<keyword evidence="8" id="KW-1185">Reference proteome</keyword>
<evidence type="ECO:0000256" key="4">
    <source>
        <dbReference type="ARBA" id="ARBA00035267"/>
    </source>
</evidence>
<keyword evidence="5" id="KW-0175">Coiled coil</keyword>
<comment type="caution">
    <text evidence="7">The sequence shown here is derived from an EMBL/GenBank/DDBJ whole genome shotgun (WGS) entry which is preliminary data.</text>
</comment>
<protein>
    <recommendedName>
        <fullName evidence="4">Large ribosomal subunit protein bL27m</fullName>
    </recommendedName>
</protein>
<dbReference type="Pfam" id="PF01016">
    <property type="entry name" value="Ribosomal_L27"/>
    <property type="match status" value="1"/>
</dbReference>
<dbReference type="PANTHER" id="PTHR15893:SF0">
    <property type="entry name" value="LARGE RIBOSOMAL SUBUNIT PROTEIN BL27M"/>
    <property type="match status" value="1"/>
</dbReference>
<dbReference type="GO" id="GO:0005840">
    <property type="term" value="C:ribosome"/>
    <property type="evidence" value="ECO:0007669"/>
    <property type="project" value="UniProtKB-KW"/>
</dbReference>
<dbReference type="SUPFAM" id="SSF110324">
    <property type="entry name" value="Ribosomal L27 protein-like"/>
    <property type="match status" value="1"/>
</dbReference>
<feature type="region of interest" description="Disordered" evidence="6">
    <location>
        <begin position="1"/>
        <end position="22"/>
    </location>
</feature>
<keyword evidence="2 7" id="KW-0689">Ribosomal protein</keyword>
<name>A0ABR3VWX9_9PEZI</name>
<keyword evidence="7" id="KW-0560">Oxidoreductase</keyword>